<dbReference type="Pfam" id="PF00565">
    <property type="entry name" value="SNase"/>
    <property type="match status" value="1"/>
</dbReference>
<dbReference type="GO" id="GO:0004519">
    <property type="term" value="F:endonuclease activity"/>
    <property type="evidence" value="ECO:0007669"/>
    <property type="project" value="UniProtKB-KW"/>
</dbReference>
<evidence type="ECO:0000313" key="7">
    <source>
        <dbReference type="Proteomes" id="UP000198588"/>
    </source>
</evidence>
<keyword evidence="2 6" id="KW-0255">Endonuclease</keyword>
<keyword evidence="4" id="KW-0732">Signal</keyword>
<dbReference type="STRING" id="1165689.SAMN02927914_04722"/>
<dbReference type="OrthoDB" id="8078326at2"/>
<sequence>MRTIALMLASAISTGAASAAPSGYLDGRPAGYVTVIDGRTLWFPGSAQKVRLAGIDSCELLQWAFDPKRHGNSLILKPVPCGPLSKAWLKRLIGGSRVVCRISSYSTDGALAGRCTAGGRDLAVDMLRVGWARVKGPSRASSEYLRWQRYAMSARYGMWATYVIDPDEWRAKAVERTLARKPIADFNLLSERAHEISPPFLDARRRPPRSDR</sequence>
<evidence type="ECO:0000256" key="3">
    <source>
        <dbReference type="ARBA" id="ARBA00022801"/>
    </source>
</evidence>
<name>A0A1G5ZBV8_9HYPH</name>
<dbReference type="SMART" id="SM00318">
    <property type="entry name" value="SNc"/>
    <property type="match status" value="1"/>
</dbReference>
<dbReference type="Proteomes" id="UP000198588">
    <property type="component" value="Unassembled WGS sequence"/>
</dbReference>
<evidence type="ECO:0000256" key="2">
    <source>
        <dbReference type="ARBA" id="ARBA00022759"/>
    </source>
</evidence>
<dbReference type="InterPro" id="IPR016071">
    <property type="entry name" value="Staphylococal_nuclease_OB-fold"/>
</dbReference>
<dbReference type="PANTHER" id="PTHR12302:SF3">
    <property type="entry name" value="SERINE_THREONINE-PROTEIN KINASE 31"/>
    <property type="match status" value="1"/>
</dbReference>
<evidence type="ECO:0000256" key="1">
    <source>
        <dbReference type="ARBA" id="ARBA00022722"/>
    </source>
</evidence>
<feature type="chain" id="PRO_5011689172" evidence="4">
    <location>
        <begin position="20"/>
        <end position="212"/>
    </location>
</feature>
<evidence type="ECO:0000256" key="4">
    <source>
        <dbReference type="SAM" id="SignalP"/>
    </source>
</evidence>
<gene>
    <name evidence="6" type="ORF">SAMN02927914_04722</name>
</gene>
<dbReference type="RefSeq" id="WP_143019485.1">
    <property type="nucleotide sequence ID" value="NZ_FMXM01000017.1"/>
</dbReference>
<dbReference type="PANTHER" id="PTHR12302">
    <property type="entry name" value="EBNA2 BINDING PROTEIN P100"/>
    <property type="match status" value="1"/>
</dbReference>
<evidence type="ECO:0000259" key="5">
    <source>
        <dbReference type="SMART" id="SM00318"/>
    </source>
</evidence>
<keyword evidence="3" id="KW-0378">Hydrolase</keyword>
<proteinExistence type="predicted"/>
<reference evidence="6 7" key="1">
    <citation type="submission" date="2016-10" db="EMBL/GenBank/DDBJ databases">
        <authorList>
            <person name="de Groot N.N."/>
        </authorList>
    </citation>
    <scope>NUCLEOTIDE SEQUENCE [LARGE SCALE GENOMIC DNA]</scope>
    <source>
        <strain evidence="6 7">CGMCC 1.12097</strain>
    </source>
</reference>
<feature type="signal peptide" evidence="4">
    <location>
        <begin position="1"/>
        <end position="19"/>
    </location>
</feature>
<protein>
    <submittedName>
        <fullName evidence="6">Endonuclease YncB, thermonuclease family</fullName>
    </submittedName>
</protein>
<evidence type="ECO:0000313" key="6">
    <source>
        <dbReference type="EMBL" id="SDA92428.1"/>
    </source>
</evidence>
<accession>A0A1G5ZBV8</accession>
<dbReference type="SUPFAM" id="SSF50199">
    <property type="entry name" value="Staphylococcal nuclease"/>
    <property type="match status" value="1"/>
</dbReference>
<dbReference type="InterPro" id="IPR035437">
    <property type="entry name" value="SNase_OB-fold_sf"/>
</dbReference>
<organism evidence="6 7">
    <name type="scientific">Mesorhizobium qingshengii</name>
    <dbReference type="NCBI Taxonomy" id="1165689"/>
    <lineage>
        <taxon>Bacteria</taxon>
        <taxon>Pseudomonadati</taxon>
        <taxon>Pseudomonadota</taxon>
        <taxon>Alphaproteobacteria</taxon>
        <taxon>Hyphomicrobiales</taxon>
        <taxon>Phyllobacteriaceae</taxon>
        <taxon>Mesorhizobium</taxon>
    </lineage>
</organism>
<feature type="domain" description="TNase-like" evidence="5">
    <location>
        <begin position="27"/>
        <end position="161"/>
    </location>
</feature>
<keyword evidence="1" id="KW-0540">Nuclease</keyword>
<dbReference type="AlphaFoldDB" id="A0A1G5ZBV8"/>
<dbReference type="GO" id="GO:0016787">
    <property type="term" value="F:hydrolase activity"/>
    <property type="evidence" value="ECO:0007669"/>
    <property type="project" value="UniProtKB-KW"/>
</dbReference>
<dbReference type="Gene3D" id="2.40.50.90">
    <property type="match status" value="1"/>
</dbReference>
<dbReference type="EMBL" id="FMXM01000017">
    <property type="protein sequence ID" value="SDA92428.1"/>
    <property type="molecule type" value="Genomic_DNA"/>
</dbReference>